<dbReference type="GO" id="GO:0005737">
    <property type="term" value="C:cytoplasm"/>
    <property type="evidence" value="ECO:0007669"/>
    <property type="project" value="TreeGrafter"/>
</dbReference>
<dbReference type="Pfam" id="PF04909">
    <property type="entry name" value="Amidohydro_2"/>
    <property type="match status" value="1"/>
</dbReference>
<keyword evidence="5" id="KW-1185">Reference proteome</keyword>
<keyword evidence="4" id="KW-0378">Hydrolase</keyword>
<gene>
    <name evidence="4" type="ordered locus">Echvi_2621</name>
</gene>
<dbReference type="OrthoDB" id="5450317at2"/>
<evidence type="ECO:0000313" key="5">
    <source>
        <dbReference type="Proteomes" id="UP000010796"/>
    </source>
</evidence>
<keyword evidence="1" id="KW-0456">Lyase</keyword>
<dbReference type="PATRIC" id="fig|926556.3.peg.2768"/>
<dbReference type="Gene3D" id="3.20.20.140">
    <property type="entry name" value="Metal-dependent hydrolases"/>
    <property type="match status" value="1"/>
</dbReference>
<dbReference type="HOGENOM" id="CLU_076353_0_0_10"/>
<accession>L0G0M5</accession>
<proteinExistence type="predicted"/>
<dbReference type="Proteomes" id="UP000010796">
    <property type="component" value="Chromosome"/>
</dbReference>
<dbReference type="GO" id="GO:0016787">
    <property type="term" value="F:hydrolase activity"/>
    <property type="evidence" value="ECO:0007669"/>
    <property type="project" value="UniProtKB-KW"/>
</dbReference>
<keyword evidence="2" id="KW-0732">Signal</keyword>
<dbReference type="GO" id="GO:0016831">
    <property type="term" value="F:carboxy-lyase activity"/>
    <property type="evidence" value="ECO:0007669"/>
    <property type="project" value="InterPro"/>
</dbReference>
<sequence>MINKILLITLMVYSTTGYAQESMEHFLKNQPIIDMHYHITKGYKDNEIYNAMDTDIDKAKLKWSIENFNKNNIVLVIGGGNLKYANMYAKADDRIWAGLIFPCRGTVKQDEPCTKTFFSEDELREIYKNEKFRSMGESLYNYYGVPPTDERLSHYWKIASEFNLPIGIHSDSGPPTKQVIEENPNYNPKYANPALLSPILEKYPDLKIYLMHFGNEYSDEAIQIMKKYPQIYCEISAVSIFLPKVIWEPNLRKLYEAGLGDRLMFGSDYFGTVEKNLKIIFEIDWLTDKQKRDILYNNAARFLNLPEELINKHHEDVKLPAQAHMD</sequence>
<feature type="signal peptide" evidence="2">
    <location>
        <begin position="1"/>
        <end position="19"/>
    </location>
</feature>
<dbReference type="PANTHER" id="PTHR21240">
    <property type="entry name" value="2-AMINO-3-CARBOXYLMUCONATE-6-SEMIALDEHYDE DECARBOXYLASE"/>
    <property type="match status" value="1"/>
</dbReference>
<dbReference type="KEGG" id="evi:Echvi_2621"/>
<evidence type="ECO:0000256" key="2">
    <source>
        <dbReference type="SAM" id="SignalP"/>
    </source>
</evidence>
<feature type="chain" id="PRO_5003942124" evidence="2">
    <location>
        <begin position="20"/>
        <end position="326"/>
    </location>
</feature>
<dbReference type="InterPro" id="IPR006680">
    <property type="entry name" value="Amidohydro-rel"/>
</dbReference>
<dbReference type="eggNOG" id="COG2159">
    <property type="taxonomic scope" value="Bacteria"/>
</dbReference>
<evidence type="ECO:0000313" key="4">
    <source>
        <dbReference type="EMBL" id="AGA78863.1"/>
    </source>
</evidence>
<dbReference type="AlphaFoldDB" id="L0G0M5"/>
<dbReference type="EMBL" id="CP003346">
    <property type="protein sequence ID" value="AGA78863.1"/>
    <property type="molecule type" value="Genomic_DNA"/>
</dbReference>
<dbReference type="InterPro" id="IPR032465">
    <property type="entry name" value="ACMSD"/>
</dbReference>
<organism evidence="4 5">
    <name type="scientific">Echinicola vietnamensis (strain DSM 17526 / LMG 23754 / KMM 6221)</name>
    <dbReference type="NCBI Taxonomy" id="926556"/>
    <lineage>
        <taxon>Bacteria</taxon>
        <taxon>Pseudomonadati</taxon>
        <taxon>Bacteroidota</taxon>
        <taxon>Cytophagia</taxon>
        <taxon>Cytophagales</taxon>
        <taxon>Cyclobacteriaceae</taxon>
        <taxon>Echinicola</taxon>
    </lineage>
</organism>
<reference evidence="5" key="1">
    <citation type="submission" date="2012-02" db="EMBL/GenBank/DDBJ databases">
        <title>The complete genome of Echinicola vietnamensis DSM 17526.</title>
        <authorList>
            <person name="Lucas S."/>
            <person name="Copeland A."/>
            <person name="Lapidus A."/>
            <person name="Glavina del Rio T."/>
            <person name="Dalin E."/>
            <person name="Tice H."/>
            <person name="Bruce D."/>
            <person name="Goodwin L."/>
            <person name="Pitluck S."/>
            <person name="Peters L."/>
            <person name="Ovchinnikova G."/>
            <person name="Teshima H."/>
            <person name="Kyrpides N."/>
            <person name="Mavromatis K."/>
            <person name="Ivanova N."/>
            <person name="Brettin T."/>
            <person name="Detter J.C."/>
            <person name="Han C."/>
            <person name="Larimer F."/>
            <person name="Land M."/>
            <person name="Hauser L."/>
            <person name="Markowitz V."/>
            <person name="Cheng J.-F."/>
            <person name="Hugenholtz P."/>
            <person name="Woyke T."/>
            <person name="Wu D."/>
            <person name="Brambilla E."/>
            <person name="Klenk H.-P."/>
            <person name="Eisen J.A."/>
        </authorList>
    </citation>
    <scope>NUCLEOTIDE SEQUENCE [LARGE SCALE GENOMIC DNA]</scope>
    <source>
        <strain evidence="5">DSM 17526 / LMG 23754 / KMM 6221</strain>
    </source>
</reference>
<name>L0G0M5_ECHVK</name>
<protein>
    <submittedName>
        <fullName evidence="4">Putative TIM-barrel fold metal-dependent hydrolase</fullName>
    </submittedName>
</protein>
<evidence type="ECO:0000259" key="3">
    <source>
        <dbReference type="Pfam" id="PF04909"/>
    </source>
</evidence>
<dbReference type="RefSeq" id="WP_015266416.1">
    <property type="nucleotide sequence ID" value="NC_019904.1"/>
</dbReference>
<dbReference type="InterPro" id="IPR032466">
    <property type="entry name" value="Metal_Hydrolase"/>
</dbReference>
<evidence type="ECO:0000256" key="1">
    <source>
        <dbReference type="ARBA" id="ARBA00023239"/>
    </source>
</evidence>
<dbReference type="GO" id="GO:0019748">
    <property type="term" value="P:secondary metabolic process"/>
    <property type="evidence" value="ECO:0007669"/>
    <property type="project" value="TreeGrafter"/>
</dbReference>
<feature type="domain" description="Amidohydrolase-related" evidence="3">
    <location>
        <begin position="33"/>
        <end position="305"/>
    </location>
</feature>
<dbReference type="SUPFAM" id="SSF51556">
    <property type="entry name" value="Metallo-dependent hydrolases"/>
    <property type="match status" value="1"/>
</dbReference>
<dbReference type="PANTHER" id="PTHR21240:SF28">
    <property type="entry name" value="ISO-OROTATE DECARBOXYLASE (EUROFUNG)"/>
    <property type="match status" value="1"/>
</dbReference>